<gene>
    <name evidence="1" type="ORF">ABVQ20_39825</name>
</gene>
<dbReference type="Proteomes" id="UP001548832">
    <property type="component" value="Unassembled WGS sequence"/>
</dbReference>
<keyword evidence="2" id="KW-1185">Reference proteome</keyword>
<dbReference type="RefSeq" id="WP_354465295.1">
    <property type="nucleotide sequence ID" value="NZ_JBEWSZ010000021.1"/>
</dbReference>
<evidence type="ECO:0000313" key="1">
    <source>
        <dbReference type="EMBL" id="MET2833051.1"/>
    </source>
</evidence>
<comment type="caution">
    <text evidence="1">The sequence shown here is derived from an EMBL/GenBank/DDBJ whole genome shotgun (WGS) entry which is preliminary data.</text>
</comment>
<protein>
    <recommendedName>
        <fullName evidence="3">DGQHR domain-containing protein</fullName>
    </recommendedName>
</protein>
<evidence type="ECO:0000313" key="2">
    <source>
        <dbReference type="Proteomes" id="UP001548832"/>
    </source>
</evidence>
<sequence>MNKHTAHLQAFGYEPLRMKPAHFASGFFIALTGNVFANELLNHVAVVKANKGLLASYRPEAVMETLKTNGLISTTMQQAAVELLRIQVNGIVNNDDAMYPAFKPYRPKGNDYTFISPRVLTIEDRTDGYAGFFTVAVLEKTEIGRSVLEVGRVLAAEPARTLEHFIEPLIGQEVAREKDLKTQYEARFGELTSERLDAIAALMHAETAALARMCQNAARYGHYKRVRFYIIGLLAWLMNYIVKTAAGTQAAAPLMFFDFSGSKGERTRLQSKASYARLREIVGQSYREFSGLGRFAPDPIAGHLFNKRNKQNQVLEDDFDFAFLETHFSDLALRMGYAQPRASRVNDKHLELQPDTLRVLMLSVLNEDPHDALPFDDVCRRLTDVWRVVIGGNADDLPALREQGYFGFDEEDLRANASAFVDRLKSLSLAVEPSDGLVLCSTEVGSIL</sequence>
<accession>A0ABV2DSM0</accession>
<organism evidence="1 2">
    <name type="scientific">Mesorhizobium shangrilense</name>
    <dbReference type="NCBI Taxonomy" id="460060"/>
    <lineage>
        <taxon>Bacteria</taxon>
        <taxon>Pseudomonadati</taxon>
        <taxon>Pseudomonadota</taxon>
        <taxon>Alphaproteobacteria</taxon>
        <taxon>Hyphomicrobiales</taxon>
        <taxon>Phyllobacteriaceae</taxon>
        <taxon>Mesorhizobium</taxon>
    </lineage>
</organism>
<reference evidence="1 2" key="1">
    <citation type="submission" date="2024-06" db="EMBL/GenBank/DDBJ databases">
        <authorList>
            <person name="Kim D.-U."/>
        </authorList>
    </citation>
    <scope>NUCLEOTIDE SEQUENCE [LARGE SCALE GENOMIC DNA]</scope>
    <source>
        <strain evidence="1 2">KACC15460</strain>
    </source>
</reference>
<name>A0ABV2DSM0_9HYPH</name>
<dbReference type="EMBL" id="JBEWSZ010000021">
    <property type="protein sequence ID" value="MET2833051.1"/>
    <property type="molecule type" value="Genomic_DNA"/>
</dbReference>
<evidence type="ECO:0008006" key="3">
    <source>
        <dbReference type="Google" id="ProtNLM"/>
    </source>
</evidence>
<proteinExistence type="predicted"/>